<evidence type="ECO:0000259" key="1">
    <source>
        <dbReference type="Pfam" id="PF04909"/>
    </source>
</evidence>
<name>A0A1W6ZNK2_9HYPH</name>
<evidence type="ECO:0000313" key="2">
    <source>
        <dbReference type="EMBL" id="ARP98720.1"/>
    </source>
</evidence>
<dbReference type="Proteomes" id="UP000194137">
    <property type="component" value="Chromosome"/>
</dbReference>
<accession>A0A1W6ZNK2</accession>
<dbReference type="AlphaFoldDB" id="A0A1W6ZNK2"/>
<dbReference type="EMBL" id="CP021112">
    <property type="protein sequence ID" value="ARP98720.1"/>
    <property type="molecule type" value="Genomic_DNA"/>
</dbReference>
<proteinExistence type="predicted"/>
<keyword evidence="2" id="KW-0378">Hydrolase</keyword>
<protein>
    <submittedName>
        <fullName evidence="2">Amidohydrolase</fullName>
    </submittedName>
</protein>
<dbReference type="KEGG" id="psin:CAK95_06230"/>
<dbReference type="GO" id="GO:0016787">
    <property type="term" value="F:hydrolase activity"/>
    <property type="evidence" value="ECO:0007669"/>
    <property type="project" value="UniProtKB-KW"/>
</dbReference>
<evidence type="ECO:0000313" key="3">
    <source>
        <dbReference type="Proteomes" id="UP000194137"/>
    </source>
</evidence>
<dbReference type="InterPro" id="IPR032465">
    <property type="entry name" value="ACMSD"/>
</dbReference>
<dbReference type="OrthoDB" id="8002233at2"/>
<dbReference type="RefSeq" id="WP_086087144.1">
    <property type="nucleotide sequence ID" value="NZ_CP021112.1"/>
</dbReference>
<dbReference type="Gene3D" id="3.20.20.140">
    <property type="entry name" value="Metal-dependent hydrolases"/>
    <property type="match status" value="1"/>
</dbReference>
<dbReference type="GO" id="GO:0019748">
    <property type="term" value="P:secondary metabolic process"/>
    <property type="evidence" value="ECO:0007669"/>
    <property type="project" value="TreeGrafter"/>
</dbReference>
<dbReference type="InterPro" id="IPR032466">
    <property type="entry name" value="Metal_Hydrolase"/>
</dbReference>
<dbReference type="STRING" id="1235591.CAK95_06230"/>
<dbReference type="GO" id="GO:0016831">
    <property type="term" value="F:carboxy-lyase activity"/>
    <property type="evidence" value="ECO:0007669"/>
    <property type="project" value="InterPro"/>
</dbReference>
<feature type="domain" description="Amidohydrolase-related" evidence="1">
    <location>
        <begin position="82"/>
        <end position="329"/>
    </location>
</feature>
<reference evidence="2 3" key="1">
    <citation type="submission" date="2017-05" db="EMBL/GenBank/DDBJ databases">
        <title>Full genome sequence of Pseudorhodoplanes sinuspersici.</title>
        <authorList>
            <person name="Dastgheib S.M.M."/>
            <person name="Shavandi M."/>
            <person name="Tirandaz H."/>
        </authorList>
    </citation>
    <scope>NUCLEOTIDE SEQUENCE [LARGE SCALE GENOMIC DNA]</scope>
    <source>
        <strain evidence="2 3">RIPI110</strain>
    </source>
</reference>
<sequence length="339" mass="38486">MRIDAFNHFFPKKYFEALQNSGLPDIGKRSTNIPAIYDLDVRRKIIDSFPDYKQILSLAAPTLEQLSKGDPDLAVEYAKIGNDGMAELCEKYPDHFAGFIAQAPLTARDAGVGETERAIKELGACGAQIYTNVNGKPVDRPEFRPFFAAMEKLDKPIWTHPARAANFPDYLDEKKSLYEIWWAFGWAYETAAMMARLVFSKIMDDHPDLKVVVHHFGSIVPTLEGRVGPGWDQLGTRTSDEDYGALLKSLKKRPLDYFKHSFYPDTATFTSEGAMKLGFGFFDFDKVIFASDCPFDPEKGTMYIRETIRILDDYGMPKADLDKVYYKNLERITGKTFVK</sequence>
<dbReference type="GO" id="GO:0005737">
    <property type="term" value="C:cytoplasm"/>
    <property type="evidence" value="ECO:0007669"/>
    <property type="project" value="TreeGrafter"/>
</dbReference>
<organism evidence="2 3">
    <name type="scientific">Pseudorhodoplanes sinuspersici</name>
    <dbReference type="NCBI Taxonomy" id="1235591"/>
    <lineage>
        <taxon>Bacteria</taxon>
        <taxon>Pseudomonadati</taxon>
        <taxon>Pseudomonadota</taxon>
        <taxon>Alphaproteobacteria</taxon>
        <taxon>Hyphomicrobiales</taxon>
        <taxon>Pseudorhodoplanes</taxon>
    </lineage>
</organism>
<dbReference type="InterPro" id="IPR006680">
    <property type="entry name" value="Amidohydro-rel"/>
</dbReference>
<dbReference type="PANTHER" id="PTHR21240:SF28">
    <property type="entry name" value="ISO-OROTATE DECARBOXYLASE (EUROFUNG)"/>
    <property type="match status" value="1"/>
</dbReference>
<dbReference type="PANTHER" id="PTHR21240">
    <property type="entry name" value="2-AMINO-3-CARBOXYLMUCONATE-6-SEMIALDEHYDE DECARBOXYLASE"/>
    <property type="match status" value="1"/>
</dbReference>
<dbReference type="SUPFAM" id="SSF51556">
    <property type="entry name" value="Metallo-dependent hydrolases"/>
    <property type="match status" value="1"/>
</dbReference>
<gene>
    <name evidence="2" type="ORF">CAK95_06230</name>
</gene>
<dbReference type="Pfam" id="PF04909">
    <property type="entry name" value="Amidohydro_2"/>
    <property type="match status" value="1"/>
</dbReference>
<keyword evidence="3" id="KW-1185">Reference proteome</keyword>